<accession>A0A392N553</accession>
<evidence type="ECO:0000256" key="1">
    <source>
        <dbReference type="SAM" id="MobiDB-lite"/>
    </source>
</evidence>
<name>A0A392N553_9FABA</name>
<gene>
    <name evidence="2" type="ORF">A2U01_0015898</name>
</gene>
<dbReference type="AlphaFoldDB" id="A0A392N553"/>
<keyword evidence="3" id="KW-1185">Reference proteome</keyword>
<proteinExistence type="predicted"/>
<dbReference type="EMBL" id="LXQA010028505">
    <property type="protein sequence ID" value="MCH94927.1"/>
    <property type="molecule type" value="Genomic_DNA"/>
</dbReference>
<sequence>KNRSFSVDKRDRTPGKSPASRSEQLECWVGEDWLEKRSNWKWGKPASPARRQRKFRPISKVVAGDMHKQWISEIHCQSELICEKNKLITGKAENRRAGES</sequence>
<organism evidence="2 3">
    <name type="scientific">Trifolium medium</name>
    <dbReference type="NCBI Taxonomy" id="97028"/>
    <lineage>
        <taxon>Eukaryota</taxon>
        <taxon>Viridiplantae</taxon>
        <taxon>Streptophyta</taxon>
        <taxon>Embryophyta</taxon>
        <taxon>Tracheophyta</taxon>
        <taxon>Spermatophyta</taxon>
        <taxon>Magnoliopsida</taxon>
        <taxon>eudicotyledons</taxon>
        <taxon>Gunneridae</taxon>
        <taxon>Pentapetalae</taxon>
        <taxon>rosids</taxon>
        <taxon>fabids</taxon>
        <taxon>Fabales</taxon>
        <taxon>Fabaceae</taxon>
        <taxon>Papilionoideae</taxon>
        <taxon>50 kb inversion clade</taxon>
        <taxon>NPAAA clade</taxon>
        <taxon>Hologalegina</taxon>
        <taxon>IRL clade</taxon>
        <taxon>Trifolieae</taxon>
        <taxon>Trifolium</taxon>
    </lineage>
</organism>
<dbReference type="Proteomes" id="UP000265520">
    <property type="component" value="Unassembled WGS sequence"/>
</dbReference>
<evidence type="ECO:0000313" key="2">
    <source>
        <dbReference type="EMBL" id="MCH94927.1"/>
    </source>
</evidence>
<feature type="compositionally biased region" description="Basic and acidic residues" evidence="1">
    <location>
        <begin position="1"/>
        <end position="14"/>
    </location>
</feature>
<protein>
    <submittedName>
        <fullName evidence="2">Uncharacterized protein</fullName>
    </submittedName>
</protein>
<evidence type="ECO:0000313" key="3">
    <source>
        <dbReference type="Proteomes" id="UP000265520"/>
    </source>
</evidence>
<feature type="non-terminal residue" evidence="2">
    <location>
        <position position="1"/>
    </location>
</feature>
<reference evidence="2 3" key="1">
    <citation type="journal article" date="2018" name="Front. Plant Sci.">
        <title>Red Clover (Trifolium pratense) and Zigzag Clover (T. medium) - A Picture of Genomic Similarities and Differences.</title>
        <authorList>
            <person name="Dluhosova J."/>
            <person name="Istvanek J."/>
            <person name="Nedelnik J."/>
            <person name="Repkova J."/>
        </authorList>
    </citation>
    <scope>NUCLEOTIDE SEQUENCE [LARGE SCALE GENOMIC DNA]</scope>
    <source>
        <strain evidence="3">cv. 10/8</strain>
        <tissue evidence="2">Leaf</tissue>
    </source>
</reference>
<comment type="caution">
    <text evidence="2">The sequence shown here is derived from an EMBL/GenBank/DDBJ whole genome shotgun (WGS) entry which is preliminary data.</text>
</comment>
<feature type="region of interest" description="Disordered" evidence="1">
    <location>
        <begin position="1"/>
        <end position="23"/>
    </location>
</feature>